<evidence type="ECO:0000256" key="4">
    <source>
        <dbReference type="ARBA" id="ARBA00022679"/>
    </source>
</evidence>
<organism evidence="9 10">
    <name type="scientific">Paracoccus aminophilus JCM 7686</name>
    <dbReference type="NCBI Taxonomy" id="1367847"/>
    <lineage>
        <taxon>Bacteria</taxon>
        <taxon>Pseudomonadati</taxon>
        <taxon>Pseudomonadota</taxon>
        <taxon>Alphaproteobacteria</taxon>
        <taxon>Rhodobacterales</taxon>
        <taxon>Paracoccaceae</taxon>
        <taxon>Paracoccus</taxon>
    </lineage>
</organism>
<protein>
    <submittedName>
        <fullName evidence="9">Aminotransferase class V</fullName>
        <ecNumber evidence="9">2.6.1.-</ecNumber>
    </submittedName>
</protein>
<gene>
    <name evidence="9" type="ORF">JCM7686_2328</name>
</gene>
<keyword evidence="5 7" id="KW-0663">Pyridoxal phosphate</keyword>
<keyword evidence="3 9" id="KW-0032">Aminotransferase</keyword>
<keyword evidence="10" id="KW-1185">Reference proteome</keyword>
<evidence type="ECO:0000256" key="3">
    <source>
        <dbReference type="ARBA" id="ARBA00022576"/>
    </source>
</evidence>
<dbReference type="Proteomes" id="UP000015480">
    <property type="component" value="Chromosome"/>
</dbReference>
<dbReference type="InterPro" id="IPR015424">
    <property type="entry name" value="PyrdxlP-dep_Trfase"/>
</dbReference>
<evidence type="ECO:0000256" key="6">
    <source>
        <dbReference type="PIRSR" id="PIRSR000524-1"/>
    </source>
</evidence>
<dbReference type="Gene3D" id="3.40.640.10">
    <property type="entry name" value="Type I PLP-dependent aspartate aminotransferase-like (Major domain)"/>
    <property type="match status" value="1"/>
</dbReference>
<keyword evidence="4 9" id="KW-0808">Transferase</keyword>
<dbReference type="InterPro" id="IPR015421">
    <property type="entry name" value="PyrdxlP-dep_Trfase_major"/>
</dbReference>
<dbReference type="Gene3D" id="3.90.1150.10">
    <property type="entry name" value="Aspartate Aminotransferase, domain 1"/>
    <property type="match status" value="1"/>
</dbReference>
<dbReference type="EC" id="2.6.1.-" evidence="9"/>
<feature type="binding site" evidence="6">
    <location>
        <position position="314"/>
    </location>
    <ligand>
        <name>substrate</name>
    </ligand>
</feature>
<comment type="cofactor">
    <cofactor evidence="1 7">
        <name>pyridoxal 5'-phosphate</name>
        <dbReference type="ChEBI" id="CHEBI:597326"/>
    </cofactor>
</comment>
<evidence type="ECO:0000256" key="1">
    <source>
        <dbReference type="ARBA" id="ARBA00001933"/>
    </source>
</evidence>
<comment type="similarity">
    <text evidence="2">Belongs to the class-V pyridoxal-phosphate-dependent aminotransferase family.</text>
</comment>
<proteinExistence type="inferred from homology"/>
<dbReference type="AlphaFoldDB" id="S5YD62"/>
<dbReference type="GO" id="GO:0019265">
    <property type="term" value="P:glycine biosynthetic process, by transamination of glyoxylate"/>
    <property type="evidence" value="ECO:0007669"/>
    <property type="project" value="TreeGrafter"/>
</dbReference>
<name>S5YD62_PARAH</name>
<evidence type="ECO:0000313" key="9">
    <source>
        <dbReference type="EMBL" id="AGT09398.1"/>
    </source>
</evidence>
<feature type="modified residue" description="N6-(pyridoxal phosphate)lysine" evidence="7">
    <location>
        <position position="169"/>
    </location>
</feature>
<dbReference type="SUPFAM" id="SSF53383">
    <property type="entry name" value="PLP-dependent transferases"/>
    <property type="match status" value="1"/>
</dbReference>
<dbReference type="PATRIC" id="fig|1367847.3.peg.2325"/>
<evidence type="ECO:0000259" key="8">
    <source>
        <dbReference type="Pfam" id="PF00266"/>
    </source>
</evidence>
<dbReference type="PANTHER" id="PTHR21152:SF24">
    <property type="entry name" value="ALANINE--GLYOXYLATE AMINOTRANSFERASE 1"/>
    <property type="match status" value="1"/>
</dbReference>
<dbReference type="eggNOG" id="COG0075">
    <property type="taxonomic scope" value="Bacteria"/>
</dbReference>
<dbReference type="GO" id="GO:0004760">
    <property type="term" value="F:L-serine-pyruvate transaminase activity"/>
    <property type="evidence" value="ECO:0007669"/>
    <property type="project" value="TreeGrafter"/>
</dbReference>
<dbReference type="RefSeq" id="WP_020951036.1">
    <property type="nucleotide sequence ID" value="NC_022041.1"/>
</dbReference>
<feature type="domain" description="Aminotransferase class V" evidence="8">
    <location>
        <begin position="24"/>
        <end position="293"/>
    </location>
</feature>
<dbReference type="STRING" id="1367847.JCM7686_2328"/>
<evidence type="ECO:0000256" key="7">
    <source>
        <dbReference type="PIRSR" id="PIRSR000524-50"/>
    </source>
</evidence>
<dbReference type="PIRSF" id="PIRSF000524">
    <property type="entry name" value="SPT"/>
    <property type="match status" value="1"/>
</dbReference>
<evidence type="ECO:0000256" key="2">
    <source>
        <dbReference type="ARBA" id="ARBA00009236"/>
    </source>
</evidence>
<dbReference type="OrthoDB" id="389074at2"/>
<accession>S5YD62</accession>
<reference evidence="9 10" key="1">
    <citation type="journal article" date="2014" name="BMC Genomics">
        <title>Architecture and functions of a multipartite genome of the methylotrophic bacterium Paracoccus aminophilus JCM 7686, containing primary and secondary chromids.</title>
        <authorList>
            <person name="Dziewit L."/>
            <person name="Czarnecki J."/>
            <person name="Wibberg D."/>
            <person name="Radlinska M."/>
            <person name="Mrozek P."/>
            <person name="Szymczak M."/>
            <person name="Schluter A."/>
            <person name="Puhler A."/>
            <person name="Bartosik D."/>
        </authorList>
    </citation>
    <scope>NUCLEOTIDE SEQUENCE [LARGE SCALE GENOMIC DNA]</scope>
    <source>
        <strain evidence="9">JCM 7686</strain>
    </source>
</reference>
<dbReference type="HOGENOM" id="CLU_027686_0_1_5"/>
<dbReference type="Pfam" id="PF00266">
    <property type="entry name" value="Aminotran_5"/>
    <property type="match status" value="1"/>
</dbReference>
<dbReference type="InterPro" id="IPR024169">
    <property type="entry name" value="SP_NH2Trfase/AEP_transaminase"/>
</dbReference>
<sequence>MPDWSPLPDAPLFPPEGYAPLADAIAGLLGTKNDVLLVQGEAVVALEAAASSLGRPGLRALNIVTSLYGRWFGGWLRRAGAEVVDLTAPPGLPIGLEAVEAALAQGKFDLVAVVHAESATGILNPLAGILALAQATGALTVVDVVASLGGHAVEVDDLGIDIAVMGPQKSLGGQAGVSALSVSPRAWAAVHPGGEAPSILSLADQKTLWLDQGRHALPGTPSALEFHALAAALDRVRAEGLSAIERRHARAANAARAGVLALVGRNWVAEDQASNLVTPLPVPDSMSADDLLAELPEGHALSAGVGPAGDRLLRLNHTGPRAALEPVLSDLNAIAHGLHRLGVPADPGQALGAAAEAFG</sequence>
<dbReference type="InterPro" id="IPR000192">
    <property type="entry name" value="Aminotrans_V_dom"/>
</dbReference>
<evidence type="ECO:0000256" key="5">
    <source>
        <dbReference type="ARBA" id="ARBA00022898"/>
    </source>
</evidence>
<dbReference type="PANTHER" id="PTHR21152">
    <property type="entry name" value="AMINOTRANSFERASE CLASS V"/>
    <property type="match status" value="1"/>
</dbReference>
<evidence type="ECO:0000313" key="10">
    <source>
        <dbReference type="Proteomes" id="UP000015480"/>
    </source>
</evidence>
<dbReference type="EMBL" id="CP006650">
    <property type="protein sequence ID" value="AGT09398.1"/>
    <property type="molecule type" value="Genomic_DNA"/>
</dbReference>
<dbReference type="InterPro" id="IPR015422">
    <property type="entry name" value="PyrdxlP-dep_Trfase_small"/>
</dbReference>
<dbReference type="KEGG" id="pami:JCM7686_2328"/>
<dbReference type="GO" id="GO:0008453">
    <property type="term" value="F:alanine-glyoxylate transaminase activity"/>
    <property type="evidence" value="ECO:0007669"/>
    <property type="project" value="TreeGrafter"/>
</dbReference>